<dbReference type="Gene3D" id="3.20.20.80">
    <property type="entry name" value="Glycosidases"/>
    <property type="match status" value="1"/>
</dbReference>
<dbReference type="InterPro" id="IPR016286">
    <property type="entry name" value="FUC_metazoa-typ"/>
</dbReference>
<dbReference type="GO" id="GO:0016139">
    <property type="term" value="P:glycoside catabolic process"/>
    <property type="evidence" value="ECO:0007669"/>
    <property type="project" value="TreeGrafter"/>
</dbReference>
<accession>A0A1X2ZLH8</accession>
<dbReference type="Proteomes" id="UP000193664">
    <property type="component" value="Unassembled WGS sequence"/>
</dbReference>
<comment type="similarity">
    <text evidence="2">Belongs to the glycosyl hydrolase 29 family.</text>
</comment>
<dbReference type="PRINTS" id="PR00741">
    <property type="entry name" value="GLHYDRLASE29"/>
</dbReference>
<dbReference type="EMBL" id="LNKF01000002">
    <property type="protein sequence ID" value="OSG95224.1"/>
    <property type="molecule type" value="Genomic_DNA"/>
</dbReference>
<evidence type="ECO:0000259" key="7">
    <source>
        <dbReference type="Pfam" id="PF01120"/>
    </source>
</evidence>
<dbReference type="AlphaFoldDB" id="A0A1X2ZLH8"/>
<organism evidence="8 9">
    <name type="scientific">Bifidobacterium adolescentis</name>
    <dbReference type="NCBI Taxonomy" id="1680"/>
    <lineage>
        <taxon>Bacteria</taxon>
        <taxon>Bacillati</taxon>
        <taxon>Actinomycetota</taxon>
        <taxon>Actinomycetes</taxon>
        <taxon>Bifidobacteriales</taxon>
        <taxon>Bifidobacteriaceae</taxon>
        <taxon>Bifidobacterium</taxon>
    </lineage>
</organism>
<dbReference type="RefSeq" id="WP_085408197.1">
    <property type="nucleotide sequence ID" value="NZ_JBCOFQ010000003.1"/>
</dbReference>
<dbReference type="Pfam" id="PF01120">
    <property type="entry name" value="Alpha_L_fucos"/>
    <property type="match status" value="1"/>
</dbReference>
<dbReference type="SMART" id="SM00812">
    <property type="entry name" value="Alpha_L_fucos"/>
    <property type="match status" value="1"/>
</dbReference>
<dbReference type="EC" id="3.2.1.51" evidence="3"/>
<dbReference type="PANTHER" id="PTHR10030">
    <property type="entry name" value="ALPHA-L-FUCOSIDASE"/>
    <property type="match status" value="1"/>
</dbReference>
<dbReference type="PANTHER" id="PTHR10030:SF37">
    <property type="entry name" value="ALPHA-L-FUCOSIDASE-RELATED"/>
    <property type="match status" value="1"/>
</dbReference>
<dbReference type="GO" id="GO:0004560">
    <property type="term" value="F:alpha-L-fucosidase activity"/>
    <property type="evidence" value="ECO:0007669"/>
    <property type="project" value="InterPro"/>
</dbReference>
<keyword evidence="6" id="KW-0326">Glycosidase</keyword>
<comment type="caution">
    <text evidence="8">The sequence shown here is derived from an EMBL/GenBank/DDBJ whole genome shotgun (WGS) entry which is preliminary data.</text>
</comment>
<dbReference type="InterPro" id="IPR017853">
    <property type="entry name" value="GH"/>
</dbReference>
<dbReference type="GO" id="GO:0005764">
    <property type="term" value="C:lysosome"/>
    <property type="evidence" value="ECO:0007669"/>
    <property type="project" value="TreeGrafter"/>
</dbReference>
<evidence type="ECO:0000256" key="2">
    <source>
        <dbReference type="ARBA" id="ARBA00007951"/>
    </source>
</evidence>
<protein>
    <recommendedName>
        <fullName evidence="3">alpha-L-fucosidase</fullName>
        <ecNumber evidence="3">3.2.1.51</ecNumber>
    </recommendedName>
</protein>
<evidence type="ECO:0000256" key="4">
    <source>
        <dbReference type="ARBA" id="ARBA00022729"/>
    </source>
</evidence>
<dbReference type="InterPro" id="IPR057739">
    <property type="entry name" value="Glyco_hydro_29_N"/>
</dbReference>
<evidence type="ECO:0000256" key="3">
    <source>
        <dbReference type="ARBA" id="ARBA00012662"/>
    </source>
</evidence>
<dbReference type="SUPFAM" id="SSF51445">
    <property type="entry name" value="(Trans)glycosidases"/>
    <property type="match status" value="1"/>
</dbReference>
<reference evidence="8 9" key="1">
    <citation type="journal article" date="2016" name="Sci. Rep.">
        <title>Evaluation of genetic diversity among strains of the human gut commensal Bifidobacterium adolescentis.</title>
        <authorList>
            <person name="Duranti S."/>
            <person name="Milani C."/>
            <person name="Lugli G.A."/>
            <person name="Mancabelli L."/>
            <person name="Turroni F."/>
            <person name="Ferrario C."/>
            <person name="Mangifesta M."/>
            <person name="Viappiani A."/>
            <person name="Sanchez B."/>
            <person name="Margolles A."/>
            <person name="van Sinderen D."/>
            <person name="Ventura M."/>
        </authorList>
    </citation>
    <scope>NUCLEOTIDE SEQUENCE [LARGE SCALE GENOMIC DNA]</scope>
    <source>
        <strain evidence="8 9">AD2-8</strain>
    </source>
</reference>
<name>A0A1X2ZLH8_BIFAD</name>
<feature type="domain" description="Glycoside hydrolase family 29 N-terminal" evidence="7">
    <location>
        <begin position="8"/>
        <end position="368"/>
    </location>
</feature>
<keyword evidence="5" id="KW-0378">Hydrolase</keyword>
<dbReference type="GO" id="GO:0006004">
    <property type="term" value="P:fucose metabolic process"/>
    <property type="evidence" value="ECO:0007669"/>
    <property type="project" value="InterPro"/>
</dbReference>
<evidence type="ECO:0000313" key="8">
    <source>
        <dbReference type="EMBL" id="OSG95224.1"/>
    </source>
</evidence>
<dbReference type="InterPro" id="IPR013780">
    <property type="entry name" value="Glyco_hydro_b"/>
</dbReference>
<gene>
    <name evidence="8" type="ORF">AD0028_0465</name>
</gene>
<sequence>MMNMNTVEAVIASGPYTDTWESLSQAPTPGWFANAKFGIFTHWGLYTVPEYRNEWYSRNMYIEGYPEFEHHRQAYGPQSTFGYKDFIPMFTAERFDADAWLDLFAAAGARYYCPVAEHHDGYQMYRSELSHWNAAETGPHRDVLGELRDATGAHGMHFAASNHRAEHWWFMGHGKDFDSDIREPLRKGDFYWPAMPEPNEFDIHSEPHPTDEFLEDWLLRNCEIIDNYHPELLYFDWWVQHASFKPYMRKLAAFYYNRAAEWGRDVSICYKYDGLAWGAGIVDVERGGFADATPFVWQTDTAIARNSWCYTKTLEYKTLPELLVALIDAVAKNGNLLLNVGPRADGSIADHDRDLLLGIGGWLQANGDGIYGTRPWRITQEGPTKQADGMFADQTPTAWTAADWRFTTKHGAIYAFCLNPDGNPDAGLDAGSTAGRDIDGMRGTSRETLSVTTFAAYHDGVKPPFNGIVESVEQLGVGPVQFTRSAEALEISPLPREPDCQGLPIGFKITVG</sequence>
<keyword evidence="4" id="KW-0732">Signal</keyword>
<evidence type="ECO:0000256" key="6">
    <source>
        <dbReference type="ARBA" id="ARBA00023295"/>
    </source>
</evidence>
<dbReference type="Gene3D" id="2.60.40.1180">
    <property type="entry name" value="Golgi alpha-mannosidase II"/>
    <property type="match status" value="1"/>
</dbReference>
<evidence type="ECO:0000256" key="5">
    <source>
        <dbReference type="ARBA" id="ARBA00022801"/>
    </source>
</evidence>
<evidence type="ECO:0000313" key="9">
    <source>
        <dbReference type="Proteomes" id="UP000193664"/>
    </source>
</evidence>
<proteinExistence type="inferred from homology"/>
<evidence type="ECO:0000256" key="1">
    <source>
        <dbReference type="ARBA" id="ARBA00004071"/>
    </source>
</evidence>
<comment type="function">
    <text evidence="1">Alpha-L-fucosidase is responsible for hydrolyzing the alpha-1,6-linked fucose joined to the reducing-end N-acetylglucosamine of the carbohydrate moieties of glycoproteins.</text>
</comment>
<dbReference type="InterPro" id="IPR000933">
    <property type="entry name" value="Glyco_hydro_29"/>
</dbReference>